<comment type="catalytic activity">
    <reaction evidence="5">
        <text>cytidine + ATP = CMP + ADP + H(+)</text>
        <dbReference type="Rhea" id="RHEA:24674"/>
        <dbReference type="ChEBI" id="CHEBI:15378"/>
        <dbReference type="ChEBI" id="CHEBI:17562"/>
        <dbReference type="ChEBI" id="CHEBI:30616"/>
        <dbReference type="ChEBI" id="CHEBI:60377"/>
        <dbReference type="ChEBI" id="CHEBI:456216"/>
        <dbReference type="EC" id="2.7.1.48"/>
    </reaction>
</comment>
<comment type="catalytic activity">
    <reaction evidence="5">
        <text>uridine + ATP = UMP + ADP + H(+)</text>
        <dbReference type="Rhea" id="RHEA:16825"/>
        <dbReference type="ChEBI" id="CHEBI:15378"/>
        <dbReference type="ChEBI" id="CHEBI:16704"/>
        <dbReference type="ChEBI" id="CHEBI:30616"/>
        <dbReference type="ChEBI" id="CHEBI:57865"/>
        <dbReference type="ChEBI" id="CHEBI:456216"/>
        <dbReference type="EC" id="2.7.1.48"/>
    </reaction>
</comment>
<dbReference type="VEuPathDB" id="FungiDB:SOCG_02905"/>
<dbReference type="FunFam" id="3.40.50.300:FF:002070">
    <property type="entry name" value="Uridine kinase"/>
    <property type="match status" value="1"/>
</dbReference>
<dbReference type="InterPro" id="IPR027417">
    <property type="entry name" value="P-loop_NTPase"/>
</dbReference>
<dbReference type="Pfam" id="PF14681">
    <property type="entry name" value="UPRTase"/>
    <property type="match status" value="1"/>
</dbReference>
<keyword evidence="8" id="KW-1185">Reference proteome</keyword>
<evidence type="ECO:0000259" key="6">
    <source>
        <dbReference type="SMART" id="SM00382"/>
    </source>
</evidence>
<gene>
    <name evidence="7" type="ORF">SOCG_02905</name>
</gene>
<dbReference type="UniPathway" id="UPA00579">
    <property type="reaction ID" value="UER00640"/>
</dbReference>
<dbReference type="HOGENOM" id="CLU_021278_0_2_1"/>
<dbReference type="eggNOG" id="KOG4203">
    <property type="taxonomic scope" value="Eukaryota"/>
</dbReference>
<reference evidence="7 8" key="1">
    <citation type="journal article" date="2011" name="Science">
        <title>Comparative functional genomics of the fission yeasts.</title>
        <authorList>
            <person name="Rhind N."/>
            <person name="Chen Z."/>
            <person name="Yassour M."/>
            <person name="Thompson D.A."/>
            <person name="Haas B.J."/>
            <person name="Habib N."/>
            <person name="Wapinski I."/>
            <person name="Roy S."/>
            <person name="Lin M.F."/>
            <person name="Heiman D.I."/>
            <person name="Young S.K."/>
            <person name="Furuya K."/>
            <person name="Guo Y."/>
            <person name="Pidoux A."/>
            <person name="Chen H.M."/>
            <person name="Robbertse B."/>
            <person name="Goldberg J.M."/>
            <person name="Aoki K."/>
            <person name="Bayne E.H."/>
            <person name="Berlin A.M."/>
            <person name="Desjardins C.A."/>
            <person name="Dobbs E."/>
            <person name="Dukaj L."/>
            <person name="Fan L."/>
            <person name="FitzGerald M.G."/>
            <person name="French C."/>
            <person name="Gujja S."/>
            <person name="Hansen K."/>
            <person name="Keifenheim D."/>
            <person name="Levin J.Z."/>
            <person name="Mosher R.A."/>
            <person name="Mueller C.A."/>
            <person name="Pfiffner J."/>
            <person name="Priest M."/>
            <person name="Russ C."/>
            <person name="Smialowska A."/>
            <person name="Swoboda P."/>
            <person name="Sykes S.M."/>
            <person name="Vaughn M."/>
            <person name="Vengrova S."/>
            <person name="Yoder R."/>
            <person name="Zeng Q."/>
            <person name="Allshire R."/>
            <person name="Baulcombe D."/>
            <person name="Birren B.W."/>
            <person name="Brown W."/>
            <person name="Ekwall K."/>
            <person name="Kellis M."/>
            <person name="Leatherwood J."/>
            <person name="Levin H."/>
            <person name="Margalit H."/>
            <person name="Martienssen R."/>
            <person name="Nieduszynski C.A."/>
            <person name="Spatafora J.W."/>
            <person name="Friedman N."/>
            <person name="Dalgaard J.Z."/>
            <person name="Baumann P."/>
            <person name="Niki H."/>
            <person name="Regev A."/>
            <person name="Nusbaum C."/>
        </authorList>
    </citation>
    <scope>NUCLEOTIDE SEQUENCE [LARGE SCALE GENOMIC DNA]</scope>
    <source>
        <strain evidence="8">yFS286</strain>
    </source>
</reference>
<dbReference type="GO" id="GO:0004849">
    <property type="term" value="F:uridine kinase activity"/>
    <property type="evidence" value="ECO:0007669"/>
    <property type="project" value="UniProtKB-EC"/>
</dbReference>
<evidence type="ECO:0000256" key="2">
    <source>
        <dbReference type="ARBA" id="ARBA00022679"/>
    </source>
</evidence>
<name>S9Q1W0_SCHOY</name>
<accession>S9Q1W0</accession>
<dbReference type="Proteomes" id="UP000016088">
    <property type="component" value="Unassembled WGS sequence"/>
</dbReference>
<dbReference type="PANTHER" id="PTHR10285">
    <property type="entry name" value="URIDINE KINASE"/>
    <property type="match status" value="1"/>
</dbReference>
<keyword evidence="5" id="KW-0067">ATP-binding</keyword>
<dbReference type="GO" id="GO:0016757">
    <property type="term" value="F:glycosyltransferase activity"/>
    <property type="evidence" value="ECO:0007669"/>
    <property type="project" value="UniProtKB-KW"/>
</dbReference>
<dbReference type="GO" id="GO:0005524">
    <property type="term" value="F:ATP binding"/>
    <property type="evidence" value="ECO:0007669"/>
    <property type="project" value="UniProtKB-KW"/>
</dbReference>
<dbReference type="Pfam" id="PF00485">
    <property type="entry name" value="PRK"/>
    <property type="match status" value="1"/>
</dbReference>
<dbReference type="SMART" id="SM00382">
    <property type="entry name" value="AAA"/>
    <property type="match status" value="1"/>
</dbReference>
<dbReference type="PRINTS" id="PR00988">
    <property type="entry name" value="URIDINKINASE"/>
</dbReference>
<evidence type="ECO:0000256" key="1">
    <source>
        <dbReference type="ARBA" id="ARBA00004690"/>
    </source>
</evidence>
<dbReference type="GeneID" id="25031879"/>
<keyword evidence="2 5" id="KW-0808">Transferase</keyword>
<keyword evidence="3 5" id="KW-0547">Nucleotide-binding</keyword>
<organism evidence="7 8">
    <name type="scientific">Schizosaccharomyces octosporus (strain yFS286)</name>
    <name type="common">Fission yeast</name>
    <name type="synonym">Octosporomyces octosporus</name>
    <dbReference type="NCBI Taxonomy" id="483514"/>
    <lineage>
        <taxon>Eukaryota</taxon>
        <taxon>Fungi</taxon>
        <taxon>Dikarya</taxon>
        <taxon>Ascomycota</taxon>
        <taxon>Taphrinomycotina</taxon>
        <taxon>Schizosaccharomycetes</taxon>
        <taxon>Schizosaccharomycetales</taxon>
        <taxon>Schizosaccharomycetaceae</taxon>
        <taxon>Schizosaccharomyces</taxon>
    </lineage>
</organism>
<comment type="pathway">
    <text evidence="1 5">Pyrimidine metabolism; UMP biosynthesis via salvage pathway; UMP from uridine: step 1/1.</text>
</comment>
<dbReference type="UniPathway" id="UPA00574">
    <property type="reaction ID" value="UER00637"/>
</dbReference>
<dbReference type="GO" id="GO:0043771">
    <property type="term" value="F:cytidine kinase activity"/>
    <property type="evidence" value="ECO:0007669"/>
    <property type="project" value="RHEA"/>
</dbReference>
<feature type="domain" description="AAA+ ATPase" evidence="6">
    <location>
        <begin position="21"/>
        <end position="172"/>
    </location>
</feature>
<keyword evidence="4 5" id="KW-0418">Kinase</keyword>
<sequence length="455" mass="51402">MEIAQANKETLKNLYEPPWRRIRFIGIAGPSGSGKTSVARLIVKALNLPNVVILSLDSFYKPLTTEQKQQAYRNEYDFDSPEAIDWGLLYNVLLELKRGRKVDIPIYSFHEHDRLPETSTLFGASIIVIEGIFALYDERVRSLLDVSVFLETDSDVCLSRRLNRDINYRGRDIRGVLHQYDRFVKPSYDNFVRKQSVYTDIIVPRGRDNKVAIEMVIKFIKRTLSVQSLSHRENIDSLQQIVPTIPNLPLNLVQLRQTPEIEAIKTILVNKETDADNMQFYLSRIGTMLMNLAGDSLMYEDKVITLHNGDTWKGLQLAKELCGVSVLGSGGTLETALCRQFPNVRLGKVLVRVNQVTNEPSLQYHKLPRGIAGTNVILIASQLTTSTDVLMATQILVDFGVPEENIIIVVYVSFVESIKTLAFIFPKVTIVTGFLETAEDAVMGKLNLEKTFYGS</sequence>
<dbReference type="NCBIfam" id="TIGR00235">
    <property type="entry name" value="udk"/>
    <property type="match status" value="1"/>
</dbReference>
<dbReference type="EMBL" id="KE503206">
    <property type="protein sequence ID" value="EPX73688.1"/>
    <property type="molecule type" value="Genomic_DNA"/>
</dbReference>
<evidence type="ECO:0000256" key="3">
    <source>
        <dbReference type="ARBA" id="ARBA00022741"/>
    </source>
</evidence>
<evidence type="ECO:0000256" key="4">
    <source>
        <dbReference type="ARBA" id="ARBA00022777"/>
    </source>
</evidence>
<dbReference type="AlphaFoldDB" id="S9Q1W0"/>
<comment type="similarity">
    <text evidence="5">Belongs to the uridine kinase family.</text>
</comment>
<dbReference type="InterPro" id="IPR003593">
    <property type="entry name" value="AAA+_ATPase"/>
</dbReference>
<dbReference type="EC" id="2.7.1.48" evidence="5"/>
<dbReference type="CDD" id="cd02023">
    <property type="entry name" value="UMPK"/>
    <property type="match status" value="1"/>
</dbReference>
<evidence type="ECO:0000313" key="8">
    <source>
        <dbReference type="Proteomes" id="UP000016088"/>
    </source>
</evidence>
<dbReference type="NCBIfam" id="NF004018">
    <property type="entry name" value="PRK05480.1"/>
    <property type="match status" value="1"/>
</dbReference>
<dbReference type="Gene3D" id="3.40.50.2020">
    <property type="match status" value="1"/>
</dbReference>
<dbReference type="InterPro" id="IPR000764">
    <property type="entry name" value="Uridine_kinase-like"/>
</dbReference>
<dbReference type="GO" id="GO:0044211">
    <property type="term" value="P:CTP salvage"/>
    <property type="evidence" value="ECO:0007669"/>
    <property type="project" value="UniProtKB-UniPathway"/>
</dbReference>
<protein>
    <recommendedName>
        <fullName evidence="5">Uridine kinase</fullName>
        <ecNumber evidence="5">2.7.1.48</ecNumber>
    </recommendedName>
</protein>
<keyword evidence="7" id="KW-0328">Glycosyltransferase</keyword>
<evidence type="ECO:0000256" key="5">
    <source>
        <dbReference type="RuleBase" id="RU003825"/>
    </source>
</evidence>
<dbReference type="InterPro" id="IPR006083">
    <property type="entry name" value="PRK/URK"/>
</dbReference>
<dbReference type="InterPro" id="IPR000836">
    <property type="entry name" value="PRTase_dom"/>
</dbReference>
<dbReference type="RefSeq" id="XP_013016849.1">
    <property type="nucleotide sequence ID" value="XM_013161395.1"/>
</dbReference>
<proteinExistence type="inferred from homology"/>
<dbReference type="OMA" id="EPQLHCE"/>
<dbReference type="OrthoDB" id="738517at2759"/>
<comment type="pathway">
    <text evidence="5">Pyrimidine metabolism; CTP biosynthesis via salvage pathway; CTP from cytidine: step 1/3.</text>
</comment>
<dbReference type="InterPro" id="IPR029057">
    <property type="entry name" value="PRTase-like"/>
</dbReference>
<dbReference type="SUPFAM" id="SSF53271">
    <property type="entry name" value="PRTase-like"/>
    <property type="match status" value="1"/>
</dbReference>
<dbReference type="SUPFAM" id="SSF52540">
    <property type="entry name" value="P-loop containing nucleoside triphosphate hydrolases"/>
    <property type="match status" value="1"/>
</dbReference>
<evidence type="ECO:0000313" key="7">
    <source>
        <dbReference type="EMBL" id="EPX73688.1"/>
    </source>
</evidence>
<dbReference type="Gene3D" id="3.40.50.300">
    <property type="entry name" value="P-loop containing nucleotide triphosphate hydrolases"/>
    <property type="match status" value="1"/>
</dbReference>
<dbReference type="GO" id="GO:0044206">
    <property type="term" value="P:UMP salvage"/>
    <property type="evidence" value="ECO:0007669"/>
    <property type="project" value="UniProtKB-UniPathway"/>
</dbReference>